<feature type="compositionally biased region" description="Polar residues" evidence="11">
    <location>
        <begin position="416"/>
        <end position="427"/>
    </location>
</feature>
<evidence type="ECO:0000256" key="5">
    <source>
        <dbReference type="ARBA" id="ARBA00023203"/>
    </source>
</evidence>
<dbReference type="Pfam" id="PF03250">
    <property type="entry name" value="Tropomodulin"/>
    <property type="match status" value="1"/>
</dbReference>
<dbReference type="GO" id="GO:0003779">
    <property type="term" value="F:actin binding"/>
    <property type="evidence" value="ECO:0007669"/>
    <property type="project" value="UniProtKB-KW"/>
</dbReference>
<dbReference type="GO" id="GO:0051694">
    <property type="term" value="P:pointed-end actin filament capping"/>
    <property type="evidence" value="ECO:0007669"/>
    <property type="project" value="InterPro"/>
</dbReference>
<keyword evidence="5" id="KW-0009">Actin-binding</keyword>
<dbReference type="GO" id="GO:0030036">
    <property type="term" value="P:actin cytoskeleton organization"/>
    <property type="evidence" value="ECO:0007669"/>
    <property type="project" value="UniProtKB-ARBA"/>
</dbReference>
<evidence type="ECO:0000256" key="8">
    <source>
        <dbReference type="ARBA" id="ARBA00056797"/>
    </source>
</evidence>
<reference evidence="12" key="4">
    <citation type="submission" date="2025-09" db="UniProtKB">
        <authorList>
            <consortium name="Ensembl"/>
        </authorList>
    </citation>
    <scope>IDENTIFICATION</scope>
    <source>
        <strain evidence="12">HNI</strain>
    </source>
</reference>
<accession>A0A3P9MJD9</accession>
<keyword evidence="3" id="KW-0963">Cytoplasm</keyword>
<dbReference type="AlphaFoldDB" id="A0A3P9MJD9"/>
<feature type="compositionally biased region" description="Basic and acidic residues" evidence="11">
    <location>
        <begin position="112"/>
        <end position="124"/>
    </location>
</feature>
<comment type="subcellular location">
    <subcellularLocation>
        <location evidence="1">Cytoplasm</location>
        <location evidence="1">Cytoskeleton</location>
    </subcellularLocation>
    <subcellularLocation>
        <location evidence="7">Cytoplasm</location>
        <location evidence="7">Myofibril</location>
        <location evidence="7">Sarcomere</location>
        <location evidence="7">M line</location>
    </subcellularLocation>
</comment>
<feature type="compositionally biased region" description="Pro residues" evidence="11">
    <location>
        <begin position="428"/>
        <end position="445"/>
    </location>
</feature>
<feature type="compositionally biased region" description="Basic and acidic residues" evidence="11">
    <location>
        <begin position="91"/>
        <end position="100"/>
    </location>
</feature>
<dbReference type="Proteomes" id="UP000265180">
    <property type="component" value="Chromosome 23"/>
</dbReference>
<proteinExistence type="inferred from homology"/>
<dbReference type="GO" id="GO:0005856">
    <property type="term" value="C:cytoskeleton"/>
    <property type="evidence" value="ECO:0007669"/>
    <property type="project" value="UniProtKB-SubCell"/>
</dbReference>
<reference key="1">
    <citation type="journal article" date="2007" name="Nature">
        <title>The medaka draft genome and insights into vertebrate genome evolution.</title>
        <authorList>
            <person name="Kasahara M."/>
            <person name="Naruse K."/>
            <person name="Sasaki S."/>
            <person name="Nakatani Y."/>
            <person name="Qu W."/>
            <person name="Ahsan B."/>
            <person name="Yamada T."/>
            <person name="Nagayasu Y."/>
            <person name="Doi K."/>
            <person name="Kasai Y."/>
            <person name="Jindo T."/>
            <person name="Kobayashi D."/>
            <person name="Shimada A."/>
            <person name="Toyoda A."/>
            <person name="Kuroki Y."/>
            <person name="Fujiyama A."/>
            <person name="Sasaki T."/>
            <person name="Shimizu A."/>
            <person name="Asakawa S."/>
            <person name="Shimizu N."/>
            <person name="Hashimoto S."/>
            <person name="Yang J."/>
            <person name="Lee Y."/>
            <person name="Matsushima K."/>
            <person name="Sugano S."/>
            <person name="Sakaizumi M."/>
            <person name="Narita T."/>
            <person name="Ohishi K."/>
            <person name="Haga S."/>
            <person name="Ohta F."/>
            <person name="Nomoto H."/>
            <person name="Nogata K."/>
            <person name="Morishita T."/>
            <person name="Endo T."/>
            <person name="Shin-I T."/>
            <person name="Takeda H."/>
            <person name="Morishita S."/>
            <person name="Kohara Y."/>
        </authorList>
    </citation>
    <scope>NUCLEOTIDE SEQUENCE [LARGE SCALE GENOMIC DNA]</scope>
    <source>
        <strain>Hd-rR</strain>
    </source>
</reference>
<sequence length="548" mass="61827">MSYFGYRRELSKYEEVDEDELLASLSPEELAELEKELVDIDPDANVPIGLRQRDQTDKTPTGTFSREALMKYWENETRRLLEDEIEGGSPKLDEGQEREFVTQGSIEEEDEKDKNEKEQKKSIESNEDEEESCDEEEDEDIEEEEEPVTEDDEEEEEEEEEQVKSEPMKHSELGRALVIKPPPVKPAVVESASPTPPGDPNTSRNPTVVDDVLQRALNNDAELTEINLNNIDDISQETLIRFTEALRSNTNVRVFSLANTRADDPVALAVAKMLKENSSITSLNIESNYVTGKGVMALVQALPANNTLTELRFHNQRHMCGGQVEMEMVKILRENCTLIKLGYQFNLPGPRMSMTGILTRNQDRQRQKRMQEQRQQQQDQQRIQNGAVNPRTSALRETPSSSPHGSPRGSPWSSPKLPQSKQVSKQTPPAPPPPPPPPPLPPPAPKQEVKKKKPTRMIAEVIRAHEAGSTNATKPKGKKGKKGREKEETSSILKELKNALRPVSADRKEGESSRPSTPMRSAHDQLMESIRTSSIRSLRRVEIPHHLK</sequence>
<dbReference type="InterPro" id="IPR032675">
    <property type="entry name" value="LRR_dom_sf"/>
</dbReference>
<evidence type="ECO:0000256" key="10">
    <source>
        <dbReference type="ARBA" id="ARBA00082065"/>
    </source>
</evidence>
<evidence type="ECO:0000256" key="4">
    <source>
        <dbReference type="ARBA" id="ARBA00023054"/>
    </source>
</evidence>
<evidence type="ECO:0000256" key="11">
    <source>
        <dbReference type="SAM" id="MobiDB-lite"/>
    </source>
</evidence>
<evidence type="ECO:0000256" key="1">
    <source>
        <dbReference type="ARBA" id="ARBA00004245"/>
    </source>
</evidence>
<feature type="compositionally biased region" description="Acidic residues" evidence="11">
    <location>
        <begin position="125"/>
        <end position="161"/>
    </location>
</feature>
<dbReference type="Ensembl" id="ENSORLT00020026574.1">
    <property type="protein sequence ID" value="ENSORLP00020033068.1"/>
    <property type="gene ID" value="ENSORLG00020018899.1"/>
</dbReference>
<dbReference type="Gene3D" id="3.80.10.10">
    <property type="entry name" value="Ribonuclease Inhibitor"/>
    <property type="match status" value="1"/>
</dbReference>
<dbReference type="GO" id="GO:0097435">
    <property type="term" value="P:supramolecular fiber organization"/>
    <property type="evidence" value="ECO:0007669"/>
    <property type="project" value="UniProtKB-ARBA"/>
</dbReference>
<dbReference type="FunFam" id="3.80.10.10:FF:000132">
    <property type="entry name" value="Leiomodin 2"/>
    <property type="match status" value="1"/>
</dbReference>
<name>A0A3P9MJD9_ORYLA</name>
<dbReference type="GO" id="GO:0031430">
    <property type="term" value="C:M band"/>
    <property type="evidence" value="ECO:0007669"/>
    <property type="project" value="UniProtKB-SubCell"/>
</dbReference>
<feature type="region of interest" description="Disordered" evidence="11">
    <location>
        <begin position="47"/>
        <end position="68"/>
    </location>
</feature>
<evidence type="ECO:0000256" key="7">
    <source>
        <dbReference type="ARBA" id="ARBA00037833"/>
    </source>
</evidence>
<feature type="region of interest" description="Disordered" evidence="11">
    <location>
        <begin position="81"/>
        <end position="207"/>
    </location>
</feature>
<comment type="function">
    <text evidence="8">Mediates nucleation of actin filaments and thereby promotes actin polymerization. Plays a role in the regulation of actin filament length. Required for normal sarcomere organization in the heart, and for normal heart function.</text>
</comment>
<feature type="compositionally biased region" description="Basic and acidic residues" evidence="11">
    <location>
        <begin position="484"/>
        <end position="512"/>
    </location>
</feature>
<feature type="compositionally biased region" description="Basic and acidic residues" evidence="11">
    <location>
        <begin position="539"/>
        <end position="548"/>
    </location>
</feature>
<evidence type="ECO:0000256" key="6">
    <source>
        <dbReference type="ARBA" id="ARBA00023212"/>
    </source>
</evidence>
<evidence type="ECO:0000313" key="13">
    <source>
        <dbReference type="Proteomes" id="UP000265180"/>
    </source>
</evidence>
<feature type="compositionally biased region" description="Low complexity" evidence="11">
    <location>
        <begin position="399"/>
        <end position="415"/>
    </location>
</feature>
<evidence type="ECO:0000256" key="3">
    <source>
        <dbReference type="ARBA" id="ARBA00022490"/>
    </source>
</evidence>
<organism evidence="12 13">
    <name type="scientific">Oryzias latipes</name>
    <name type="common">Japanese rice fish</name>
    <name type="synonym">Japanese killifish</name>
    <dbReference type="NCBI Taxonomy" id="8090"/>
    <lineage>
        <taxon>Eukaryota</taxon>
        <taxon>Metazoa</taxon>
        <taxon>Chordata</taxon>
        <taxon>Craniata</taxon>
        <taxon>Vertebrata</taxon>
        <taxon>Euteleostomi</taxon>
        <taxon>Actinopterygii</taxon>
        <taxon>Neopterygii</taxon>
        <taxon>Teleostei</taxon>
        <taxon>Neoteleostei</taxon>
        <taxon>Acanthomorphata</taxon>
        <taxon>Ovalentaria</taxon>
        <taxon>Atherinomorphae</taxon>
        <taxon>Beloniformes</taxon>
        <taxon>Adrianichthyidae</taxon>
        <taxon>Oryziinae</taxon>
        <taxon>Oryzias</taxon>
    </lineage>
</organism>
<feature type="compositionally biased region" description="Basic and acidic residues" evidence="11">
    <location>
        <begin position="361"/>
        <end position="372"/>
    </location>
</feature>
<evidence type="ECO:0000313" key="12">
    <source>
        <dbReference type="Ensembl" id="ENSORLP00020033068.1"/>
    </source>
</evidence>
<dbReference type="GO" id="GO:0005523">
    <property type="term" value="F:tropomyosin binding"/>
    <property type="evidence" value="ECO:0007669"/>
    <property type="project" value="InterPro"/>
</dbReference>
<reference evidence="12" key="3">
    <citation type="submission" date="2025-08" db="UniProtKB">
        <authorList>
            <consortium name="Ensembl"/>
        </authorList>
    </citation>
    <scope>IDENTIFICATION</scope>
    <source>
        <strain evidence="12">HNI</strain>
    </source>
</reference>
<evidence type="ECO:0000256" key="2">
    <source>
        <dbReference type="ARBA" id="ARBA00009345"/>
    </source>
</evidence>
<protein>
    <recommendedName>
        <fullName evidence="9">Leiomodin-2</fullName>
    </recommendedName>
    <alternativeName>
        <fullName evidence="10">Cardiac leiomodin</fullName>
    </alternativeName>
</protein>
<dbReference type="SUPFAM" id="SSF52047">
    <property type="entry name" value="RNI-like"/>
    <property type="match status" value="1"/>
</dbReference>
<feature type="compositionally biased region" description="Low complexity" evidence="11">
    <location>
        <begin position="373"/>
        <end position="384"/>
    </location>
</feature>
<feature type="region of interest" description="Disordered" evidence="11">
    <location>
        <begin position="361"/>
        <end position="548"/>
    </location>
</feature>
<comment type="similarity">
    <text evidence="2">Belongs to the tropomodulin family.</text>
</comment>
<dbReference type="PANTHER" id="PTHR10901">
    <property type="entry name" value="TROPOMODULIN"/>
    <property type="match status" value="1"/>
</dbReference>
<keyword evidence="4" id="KW-0175">Coiled coil</keyword>
<dbReference type="PANTHER" id="PTHR10901:SF12">
    <property type="entry name" value="LEIOMODIN-2"/>
    <property type="match status" value="1"/>
</dbReference>
<evidence type="ECO:0000256" key="9">
    <source>
        <dbReference type="ARBA" id="ARBA00070933"/>
    </source>
</evidence>
<reference evidence="12 13" key="2">
    <citation type="submission" date="2017-04" db="EMBL/GenBank/DDBJ databases">
        <title>CpG methylation of centromeres and impact of large insertions on vertebrate speciation.</title>
        <authorList>
            <person name="Ichikawa K."/>
            <person name="Yoshimura J."/>
            <person name="Morishita S."/>
        </authorList>
    </citation>
    <scope>NUCLEOTIDE SEQUENCE</scope>
    <source>
        <strain evidence="12 13">HNI</strain>
    </source>
</reference>
<dbReference type="InterPro" id="IPR004934">
    <property type="entry name" value="TMOD"/>
</dbReference>
<keyword evidence="6" id="KW-0206">Cytoskeleton</keyword>
<feature type="compositionally biased region" description="Basic and acidic residues" evidence="11">
    <location>
        <begin position="162"/>
        <end position="173"/>
    </location>
</feature>